<reference evidence="3" key="1">
    <citation type="journal article" date="2019" name="Int. J. Syst. Evol. Microbiol.">
        <title>The Global Catalogue of Microorganisms (GCM) 10K type strain sequencing project: providing services to taxonomists for standard genome sequencing and annotation.</title>
        <authorList>
            <consortium name="The Broad Institute Genomics Platform"/>
            <consortium name="The Broad Institute Genome Sequencing Center for Infectious Disease"/>
            <person name="Wu L."/>
            <person name="Ma J."/>
        </authorList>
    </citation>
    <scope>NUCLEOTIDE SEQUENCE [LARGE SCALE GENOMIC DNA]</scope>
    <source>
        <strain evidence="3">JCM 18532</strain>
    </source>
</reference>
<dbReference type="Gene3D" id="3.30.200.20">
    <property type="entry name" value="Phosphorylase Kinase, domain 1"/>
    <property type="match status" value="1"/>
</dbReference>
<sequence length="352" mass="36867">MTRRLTTEAPPDVSLTAPELAGVAAVMSAVGVTPAGPLTSALIAGGRSNLTFRLGDGTREWVLRTPPRTGRTPSAHDVAREFRVTTALGTTDVPVARAVAVCEDEAVLGGPFAVAEYVPGRTLQSGADLTALDESILDAVVRELVGALATLHAVDHVAVGLERFGRPDAYAERQLKRWSGQWSLVSDGSFDDLASVVSERLAELLPEQRSTGIVHGDYRIDNTILDLGASGSPRVAAIVDWELCTIGDPVADVATMLAYRNPAFDWIVGESSAWTSSHLPDPEGLAAAYESAGGVPLVDLDLHLALANYKIAVIAAGIEHRRRAGSGAGAGFDTAGRAVGPYLEASLLAMRS</sequence>
<dbReference type="RefSeq" id="WP_345529019.1">
    <property type="nucleotide sequence ID" value="NZ_BAABKN010000027.1"/>
</dbReference>
<dbReference type="EMBL" id="BAABKN010000027">
    <property type="protein sequence ID" value="GAA4752599.1"/>
    <property type="molecule type" value="Genomic_DNA"/>
</dbReference>
<dbReference type="Pfam" id="PF01636">
    <property type="entry name" value="APH"/>
    <property type="match status" value="1"/>
</dbReference>
<dbReference type="InterPro" id="IPR011009">
    <property type="entry name" value="Kinase-like_dom_sf"/>
</dbReference>
<dbReference type="Gene3D" id="3.90.1200.10">
    <property type="match status" value="1"/>
</dbReference>
<protein>
    <submittedName>
        <fullName evidence="2">Phosphotransferase family protein</fullName>
    </submittedName>
</protein>
<dbReference type="SUPFAM" id="SSF56112">
    <property type="entry name" value="Protein kinase-like (PK-like)"/>
    <property type="match status" value="1"/>
</dbReference>
<dbReference type="InterPro" id="IPR052898">
    <property type="entry name" value="ACAD10-like"/>
</dbReference>
<gene>
    <name evidence="2" type="ORF">GCM10023350_42350</name>
</gene>
<evidence type="ECO:0000313" key="2">
    <source>
        <dbReference type="EMBL" id="GAA4752599.1"/>
    </source>
</evidence>
<accession>A0ABP8ZC09</accession>
<dbReference type="InterPro" id="IPR002575">
    <property type="entry name" value="Aminoglycoside_PTrfase"/>
</dbReference>
<comment type="caution">
    <text evidence="2">The sequence shown here is derived from an EMBL/GenBank/DDBJ whole genome shotgun (WGS) entry which is preliminary data.</text>
</comment>
<dbReference type="PANTHER" id="PTHR47829:SF1">
    <property type="entry name" value="HAD FAMILY PHOSPHATASE"/>
    <property type="match status" value="1"/>
</dbReference>
<dbReference type="InterPro" id="IPR041726">
    <property type="entry name" value="ACAD10_11_N"/>
</dbReference>
<proteinExistence type="predicted"/>
<organism evidence="2 3">
    <name type="scientific">Nocardioides endophyticus</name>
    <dbReference type="NCBI Taxonomy" id="1353775"/>
    <lineage>
        <taxon>Bacteria</taxon>
        <taxon>Bacillati</taxon>
        <taxon>Actinomycetota</taxon>
        <taxon>Actinomycetes</taxon>
        <taxon>Propionibacteriales</taxon>
        <taxon>Nocardioidaceae</taxon>
        <taxon>Nocardioides</taxon>
    </lineage>
</organism>
<dbReference type="PANTHER" id="PTHR47829">
    <property type="entry name" value="HYDROLASE, PUTATIVE (AFU_ORTHOLOGUE AFUA_1G12880)-RELATED"/>
    <property type="match status" value="1"/>
</dbReference>
<evidence type="ECO:0000259" key="1">
    <source>
        <dbReference type="Pfam" id="PF01636"/>
    </source>
</evidence>
<keyword evidence="3" id="KW-1185">Reference proteome</keyword>
<dbReference type="Proteomes" id="UP001499882">
    <property type="component" value="Unassembled WGS sequence"/>
</dbReference>
<feature type="domain" description="Aminoglycoside phosphotransferase" evidence="1">
    <location>
        <begin position="42"/>
        <end position="262"/>
    </location>
</feature>
<evidence type="ECO:0000313" key="3">
    <source>
        <dbReference type="Proteomes" id="UP001499882"/>
    </source>
</evidence>
<dbReference type="CDD" id="cd05154">
    <property type="entry name" value="ACAD10_11_N-like"/>
    <property type="match status" value="1"/>
</dbReference>
<name>A0ABP8ZC09_9ACTN</name>